<comment type="catalytic activity">
    <reaction evidence="6">
        <text>N-terminal N-formyl-L-methionyl-[peptide] + H2O = N-terminal L-methionyl-[peptide] + formate</text>
        <dbReference type="Rhea" id="RHEA:24420"/>
        <dbReference type="Rhea" id="RHEA-COMP:10639"/>
        <dbReference type="Rhea" id="RHEA-COMP:10640"/>
        <dbReference type="ChEBI" id="CHEBI:15377"/>
        <dbReference type="ChEBI" id="CHEBI:15740"/>
        <dbReference type="ChEBI" id="CHEBI:49298"/>
        <dbReference type="ChEBI" id="CHEBI:64731"/>
        <dbReference type="EC" id="3.5.1.88"/>
    </reaction>
</comment>
<evidence type="ECO:0000313" key="7">
    <source>
        <dbReference type="EMBL" id="HCS93739.1"/>
    </source>
</evidence>
<keyword evidence="3 6" id="KW-0378">Hydrolase</keyword>
<feature type="binding site" evidence="6">
    <location>
        <position position="131"/>
    </location>
    <ligand>
        <name>Fe cation</name>
        <dbReference type="ChEBI" id="CHEBI:24875"/>
    </ligand>
</feature>
<gene>
    <name evidence="6" type="primary">def</name>
    <name evidence="7" type="ORF">DIW15_03390</name>
</gene>
<dbReference type="STRING" id="1121105.GCA_000421665_01434"/>
<dbReference type="EC" id="3.5.1.88" evidence="6"/>
<dbReference type="HAMAP" id="MF_00163">
    <property type="entry name" value="Pep_deformylase"/>
    <property type="match status" value="1"/>
</dbReference>
<dbReference type="PRINTS" id="PR01576">
    <property type="entry name" value="PDEFORMYLASE"/>
</dbReference>
<evidence type="ECO:0000256" key="1">
    <source>
        <dbReference type="ARBA" id="ARBA00010759"/>
    </source>
</evidence>
<dbReference type="Gene3D" id="3.90.45.10">
    <property type="entry name" value="Peptide deformylase"/>
    <property type="match status" value="1"/>
</dbReference>
<dbReference type="FunFam" id="3.90.45.10:FF:000002">
    <property type="entry name" value="Peptide deformylase"/>
    <property type="match status" value="1"/>
</dbReference>
<dbReference type="Proteomes" id="UP000262195">
    <property type="component" value="Unassembled WGS sequence"/>
</dbReference>
<dbReference type="GO" id="GO:0042586">
    <property type="term" value="F:peptide deformylase activity"/>
    <property type="evidence" value="ECO:0007669"/>
    <property type="project" value="UniProtKB-UniRule"/>
</dbReference>
<evidence type="ECO:0000256" key="3">
    <source>
        <dbReference type="ARBA" id="ARBA00022801"/>
    </source>
</evidence>
<name>A0A3D4S4I5_9ENTE</name>
<dbReference type="InterPro" id="IPR036821">
    <property type="entry name" value="Peptide_deformylase_sf"/>
</dbReference>
<dbReference type="CDD" id="cd00487">
    <property type="entry name" value="Pep_deformylase"/>
    <property type="match status" value="1"/>
</dbReference>
<evidence type="ECO:0000313" key="8">
    <source>
        <dbReference type="Proteomes" id="UP000262195"/>
    </source>
</evidence>
<sequence>MITMSDIIREGNPTLRKEAENLEFPLSDDIKKTAHDMMEFLINSQDDKIAEQYGLRAGVGLAAPQLDLSIRLIAVLIPSSVEAEDMIEDDSTTKNDNHDEKQDYDLKLIMVNPRVISHSAKKAALANGEGCLSVDREVPGLVPRAKKVTIRYYDLDGNVHKLKLRDYEAIVVQHEIDHTNGIMFYDHINEEDPFTPDDMTELIG</sequence>
<evidence type="ECO:0000256" key="6">
    <source>
        <dbReference type="HAMAP-Rule" id="MF_00163"/>
    </source>
</evidence>
<reference evidence="7 8" key="1">
    <citation type="journal article" date="2018" name="Nat. Biotechnol.">
        <title>A standardized bacterial taxonomy based on genome phylogeny substantially revises the tree of life.</title>
        <authorList>
            <person name="Parks D.H."/>
            <person name="Chuvochina M."/>
            <person name="Waite D.W."/>
            <person name="Rinke C."/>
            <person name="Skarshewski A."/>
            <person name="Chaumeil P.A."/>
            <person name="Hugenholtz P."/>
        </authorList>
    </citation>
    <scope>NUCLEOTIDE SEQUENCE [LARGE SCALE GENOMIC DNA]</scope>
    <source>
        <strain evidence="7">UBA11306</strain>
    </source>
</reference>
<dbReference type="PIRSF" id="PIRSF004749">
    <property type="entry name" value="Pep_def"/>
    <property type="match status" value="1"/>
</dbReference>
<dbReference type="PANTHER" id="PTHR10458:SF8">
    <property type="entry name" value="PEPTIDE DEFORMYLASE 2"/>
    <property type="match status" value="1"/>
</dbReference>
<protein>
    <recommendedName>
        <fullName evidence="6">Peptide deformylase</fullName>
        <shortName evidence="6">PDF</shortName>
        <ecNumber evidence="6">3.5.1.88</ecNumber>
    </recommendedName>
    <alternativeName>
        <fullName evidence="6">Polypeptide deformylase</fullName>
    </alternativeName>
</protein>
<dbReference type="PANTHER" id="PTHR10458">
    <property type="entry name" value="PEPTIDE DEFORMYLASE"/>
    <property type="match status" value="1"/>
</dbReference>
<evidence type="ECO:0000256" key="5">
    <source>
        <dbReference type="ARBA" id="ARBA00023004"/>
    </source>
</evidence>
<feature type="binding site" evidence="6">
    <location>
        <position position="174"/>
    </location>
    <ligand>
        <name>Fe cation</name>
        <dbReference type="ChEBI" id="CHEBI:24875"/>
    </ligand>
</feature>
<dbReference type="SUPFAM" id="SSF56420">
    <property type="entry name" value="Peptide deformylase"/>
    <property type="match status" value="1"/>
</dbReference>
<evidence type="ECO:0000256" key="4">
    <source>
        <dbReference type="ARBA" id="ARBA00022917"/>
    </source>
</evidence>
<comment type="function">
    <text evidence="6">Removes the formyl group from the N-terminal Met of newly synthesized proteins. Requires at least a dipeptide for an efficient rate of reaction. N-terminal L-methionine is a prerequisite for activity but the enzyme has broad specificity at other positions.</text>
</comment>
<keyword evidence="4 6" id="KW-0648">Protein biosynthesis</keyword>
<evidence type="ECO:0000256" key="2">
    <source>
        <dbReference type="ARBA" id="ARBA00022723"/>
    </source>
</evidence>
<dbReference type="GO" id="GO:0046872">
    <property type="term" value="F:metal ion binding"/>
    <property type="evidence" value="ECO:0007669"/>
    <property type="project" value="UniProtKB-KW"/>
</dbReference>
<dbReference type="RefSeq" id="WP_022796700.1">
    <property type="nucleotide sequence ID" value="NZ_JBQDSL010000004.1"/>
</dbReference>
<organism evidence="7 8">
    <name type="scientific">Bavariicoccus seileri</name>
    <dbReference type="NCBI Taxonomy" id="549685"/>
    <lineage>
        <taxon>Bacteria</taxon>
        <taxon>Bacillati</taxon>
        <taxon>Bacillota</taxon>
        <taxon>Bacilli</taxon>
        <taxon>Lactobacillales</taxon>
        <taxon>Enterococcaceae</taxon>
        <taxon>Bavariicoccus</taxon>
    </lineage>
</organism>
<comment type="caution">
    <text evidence="7">The sequence shown here is derived from an EMBL/GenBank/DDBJ whole genome shotgun (WGS) entry which is preliminary data.</text>
</comment>
<dbReference type="GO" id="GO:0006412">
    <property type="term" value="P:translation"/>
    <property type="evidence" value="ECO:0007669"/>
    <property type="project" value="UniProtKB-UniRule"/>
</dbReference>
<dbReference type="AlphaFoldDB" id="A0A3D4S4I5"/>
<feature type="binding site" evidence="6">
    <location>
        <position position="178"/>
    </location>
    <ligand>
        <name>Fe cation</name>
        <dbReference type="ChEBI" id="CHEBI:24875"/>
    </ligand>
</feature>
<keyword evidence="5 6" id="KW-0408">Iron</keyword>
<comment type="similarity">
    <text evidence="1 6">Belongs to the polypeptide deformylase family.</text>
</comment>
<dbReference type="EMBL" id="DQHO01000022">
    <property type="protein sequence ID" value="HCS93739.1"/>
    <property type="molecule type" value="Genomic_DNA"/>
</dbReference>
<dbReference type="InterPro" id="IPR023635">
    <property type="entry name" value="Peptide_deformylase"/>
</dbReference>
<feature type="active site" evidence="6">
    <location>
        <position position="175"/>
    </location>
</feature>
<keyword evidence="2 6" id="KW-0479">Metal-binding</keyword>
<proteinExistence type="inferred from homology"/>
<comment type="cofactor">
    <cofactor evidence="6">
        <name>Fe(2+)</name>
        <dbReference type="ChEBI" id="CHEBI:29033"/>
    </cofactor>
    <text evidence="6">Binds 1 Fe(2+) ion.</text>
</comment>
<accession>A0A3D4S4I5</accession>
<dbReference type="Pfam" id="PF01327">
    <property type="entry name" value="Pep_deformylase"/>
    <property type="match status" value="1"/>
</dbReference>